<keyword evidence="2" id="KW-1185">Reference proteome</keyword>
<proteinExistence type="predicted"/>
<dbReference type="RefSeq" id="WP_120273984.1">
    <property type="nucleotide sequence ID" value="NZ_RAPN01000001.1"/>
</dbReference>
<dbReference type="PROSITE" id="PS51257">
    <property type="entry name" value="PROKAR_LIPOPROTEIN"/>
    <property type="match status" value="1"/>
</dbReference>
<name>A0A419WBI5_9BACT</name>
<accession>A0A419WBI5</accession>
<protein>
    <submittedName>
        <fullName evidence="1">Uncharacterized protein</fullName>
    </submittedName>
</protein>
<evidence type="ECO:0000313" key="2">
    <source>
        <dbReference type="Proteomes" id="UP000283387"/>
    </source>
</evidence>
<dbReference type="OrthoDB" id="972683at2"/>
<dbReference type="Proteomes" id="UP000283387">
    <property type="component" value="Unassembled WGS sequence"/>
</dbReference>
<comment type="caution">
    <text evidence="1">The sequence shown here is derived from an EMBL/GenBank/DDBJ whole genome shotgun (WGS) entry which is preliminary data.</text>
</comment>
<dbReference type="AlphaFoldDB" id="A0A419WBI5"/>
<sequence length="259" mass="28572">MKDKNSSGLQFCVLLVGTLIIMALTVSCDMTENDDLASDNTTESALKSKSFLPEFPGAAAFVDGFTNPYLAFDEGKVFHYEGETEDGTETIVVTVTSDTKEIYGVMATVVSDIAYLDGEMVEKTEDWYAEDLEGNVWYFGEYSEEYEDGELVGTEGSWEAGVEGALPGVLMFANPEMGMKYQQEYLEDEAEDMAIVINLNKTVEIDYGTFEGCLETMEWSPLEPGAREHKFYKKGVGLIQELQPGGGRSTVDLVSVEMP</sequence>
<organism evidence="1 2">
    <name type="scientific">Mangrovibacterium diazotrophicum</name>
    <dbReference type="NCBI Taxonomy" id="1261403"/>
    <lineage>
        <taxon>Bacteria</taxon>
        <taxon>Pseudomonadati</taxon>
        <taxon>Bacteroidota</taxon>
        <taxon>Bacteroidia</taxon>
        <taxon>Marinilabiliales</taxon>
        <taxon>Prolixibacteraceae</taxon>
        <taxon>Mangrovibacterium</taxon>
    </lineage>
</organism>
<reference evidence="1 2" key="1">
    <citation type="submission" date="2018-09" db="EMBL/GenBank/DDBJ databases">
        <title>Genomic Encyclopedia of Archaeal and Bacterial Type Strains, Phase II (KMG-II): from individual species to whole genera.</title>
        <authorList>
            <person name="Goeker M."/>
        </authorList>
    </citation>
    <scope>NUCLEOTIDE SEQUENCE [LARGE SCALE GENOMIC DNA]</scope>
    <source>
        <strain evidence="1 2">DSM 27148</strain>
    </source>
</reference>
<evidence type="ECO:0000313" key="1">
    <source>
        <dbReference type="EMBL" id="RKD92809.1"/>
    </source>
</evidence>
<gene>
    <name evidence="1" type="ORF">BC643_3186</name>
</gene>
<dbReference type="EMBL" id="RAPN01000001">
    <property type="protein sequence ID" value="RKD92809.1"/>
    <property type="molecule type" value="Genomic_DNA"/>
</dbReference>